<dbReference type="GO" id="GO:0000225">
    <property type="term" value="F:N-acetylglucosaminylphosphatidylinositol deacetylase activity"/>
    <property type="evidence" value="ECO:0007669"/>
    <property type="project" value="UniProtKB-EC"/>
</dbReference>
<dbReference type="PANTHER" id="PTHR12993">
    <property type="entry name" value="N-ACETYLGLUCOSAMINYL-PHOSPHATIDYLINOSITOL DE-N-ACETYLASE-RELATED"/>
    <property type="match status" value="1"/>
</dbReference>
<dbReference type="EC" id="3.5.1.89" evidence="2"/>
<dbReference type="PANTHER" id="PTHR12993:SF11">
    <property type="entry name" value="N-ACETYLGLUCOSAMINYL-PHOSPHATIDYLINOSITOL DE-N-ACETYLASE"/>
    <property type="match status" value="1"/>
</dbReference>
<reference evidence="3 4" key="1">
    <citation type="journal article" date="2024" name="Nat. Commun.">
        <title>Phylogenomics reveals the evolutionary origins of lichenization in chlorophyte algae.</title>
        <authorList>
            <person name="Puginier C."/>
            <person name="Libourel C."/>
            <person name="Otte J."/>
            <person name="Skaloud P."/>
            <person name="Haon M."/>
            <person name="Grisel S."/>
            <person name="Petersen M."/>
            <person name="Berrin J.G."/>
            <person name="Delaux P.M."/>
            <person name="Dal Grande F."/>
            <person name="Keller J."/>
        </authorList>
    </citation>
    <scope>NUCLEOTIDE SEQUENCE [LARGE SCALE GENOMIC DNA]</scope>
    <source>
        <strain evidence="3 4">SAG 2043</strain>
    </source>
</reference>
<protein>
    <recommendedName>
        <fullName evidence="2">N-acetylglucosaminylphosphatidylinositol deacetylase</fullName>
        <ecNumber evidence="2">3.5.1.89</ecNumber>
    </recommendedName>
</protein>
<dbReference type="AlphaFoldDB" id="A0AAW1R7R5"/>
<evidence type="ECO:0000256" key="2">
    <source>
        <dbReference type="ARBA" id="ARBA00012176"/>
    </source>
</evidence>
<name>A0AAW1R7R5_9CHLO</name>
<evidence type="ECO:0000313" key="4">
    <source>
        <dbReference type="Proteomes" id="UP001489004"/>
    </source>
</evidence>
<dbReference type="SUPFAM" id="SSF102588">
    <property type="entry name" value="LmbE-like"/>
    <property type="match status" value="1"/>
</dbReference>
<keyword evidence="4" id="KW-1185">Reference proteome</keyword>
<evidence type="ECO:0000313" key="3">
    <source>
        <dbReference type="EMBL" id="KAK9829580.1"/>
    </source>
</evidence>
<gene>
    <name evidence="3" type="ORF">WJX72_006605</name>
</gene>
<evidence type="ECO:0000256" key="1">
    <source>
        <dbReference type="ARBA" id="ARBA00006066"/>
    </source>
</evidence>
<organism evidence="3 4">
    <name type="scientific">[Myrmecia] bisecta</name>
    <dbReference type="NCBI Taxonomy" id="41462"/>
    <lineage>
        <taxon>Eukaryota</taxon>
        <taxon>Viridiplantae</taxon>
        <taxon>Chlorophyta</taxon>
        <taxon>core chlorophytes</taxon>
        <taxon>Trebouxiophyceae</taxon>
        <taxon>Trebouxiales</taxon>
        <taxon>Trebouxiaceae</taxon>
        <taxon>Myrmecia</taxon>
    </lineage>
</organism>
<comment type="similarity">
    <text evidence="1">Belongs to the PIGL family.</text>
</comment>
<dbReference type="Gene3D" id="3.40.50.10320">
    <property type="entry name" value="LmbE-like"/>
    <property type="match status" value="1"/>
</dbReference>
<dbReference type="EMBL" id="JALJOR010000001">
    <property type="protein sequence ID" value="KAK9829580.1"/>
    <property type="molecule type" value="Genomic_DNA"/>
</dbReference>
<proteinExistence type="inferred from homology"/>
<sequence>MPLSFSPLPGRSQRVSSAPTVLFVVAHPDDESLFFAPTILAFKQAGMRVCLCCLSNGNAAGLGPRRALELKAACRFWQIDKYVIIDAPGLQDGLNTKWDAALIAEHIARQVSAWAASTVVSFDAGGVSGHPNHCAIYKGLLHYQMKLHAAASPGPAIWTLVTTGMLRKFSSLCDLPLSLVESRGRQDIVCYISLRPWKGVCAMVCHWSQLVWFRWLFILFSRYTFVNTLRRLRSLQKRQPRMKHNSRANLLLPG</sequence>
<dbReference type="Pfam" id="PF02585">
    <property type="entry name" value="PIG-L"/>
    <property type="match status" value="1"/>
</dbReference>
<dbReference type="GO" id="GO:0005783">
    <property type="term" value="C:endoplasmic reticulum"/>
    <property type="evidence" value="ECO:0007669"/>
    <property type="project" value="TreeGrafter"/>
</dbReference>
<dbReference type="InterPro" id="IPR003737">
    <property type="entry name" value="GlcNAc_PI_deacetylase-related"/>
</dbReference>
<comment type="caution">
    <text evidence="3">The sequence shown here is derived from an EMBL/GenBank/DDBJ whole genome shotgun (WGS) entry which is preliminary data.</text>
</comment>
<dbReference type="InterPro" id="IPR024078">
    <property type="entry name" value="LmbE-like_dom_sf"/>
</dbReference>
<dbReference type="Proteomes" id="UP001489004">
    <property type="component" value="Unassembled WGS sequence"/>
</dbReference>
<accession>A0AAW1R7R5</accession>